<keyword evidence="6 8" id="KW-1133">Transmembrane helix</keyword>
<comment type="caution">
    <text evidence="10">The sequence shown here is derived from an EMBL/GenBank/DDBJ whole genome shotgun (WGS) entry which is preliminary data.</text>
</comment>
<dbReference type="RefSeq" id="WP_250055480.1">
    <property type="nucleotide sequence ID" value="NZ_JAMJPH010000025.1"/>
</dbReference>
<organism evidence="10 11">
    <name type="scientific">Nocardioides bruguierae</name>
    <dbReference type="NCBI Taxonomy" id="2945102"/>
    <lineage>
        <taxon>Bacteria</taxon>
        <taxon>Bacillati</taxon>
        <taxon>Actinomycetota</taxon>
        <taxon>Actinomycetes</taxon>
        <taxon>Propionibacteriales</taxon>
        <taxon>Nocardioidaceae</taxon>
        <taxon>Nocardioides</taxon>
    </lineage>
</organism>
<keyword evidence="11" id="KW-1185">Reference proteome</keyword>
<evidence type="ECO:0000259" key="9">
    <source>
        <dbReference type="PROSITE" id="PS50850"/>
    </source>
</evidence>
<gene>
    <name evidence="10" type="ORF">M8330_05645</name>
</gene>
<dbReference type="InterPro" id="IPR020846">
    <property type="entry name" value="MFS_dom"/>
</dbReference>
<reference evidence="10" key="1">
    <citation type="submission" date="2022-05" db="EMBL/GenBank/DDBJ databases">
        <authorList>
            <person name="Tuo L."/>
        </authorList>
    </citation>
    <scope>NUCLEOTIDE SEQUENCE</scope>
    <source>
        <strain evidence="10">BSK12Z-4</strain>
    </source>
</reference>
<dbReference type="Pfam" id="PF07690">
    <property type="entry name" value="MFS_1"/>
    <property type="match status" value="1"/>
</dbReference>
<dbReference type="PROSITE" id="PS50850">
    <property type="entry name" value="MFS"/>
    <property type="match status" value="1"/>
</dbReference>
<evidence type="ECO:0000256" key="6">
    <source>
        <dbReference type="ARBA" id="ARBA00022989"/>
    </source>
</evidence>
<sequence length="544" mass="57063">MATTAEPASEPTGEYTHAQILTIMSGLMLGMFLGALDQTIVSTAIRTIADDLNGLSIQAWATTAYLITMTITTPIYGKLGDLYGRKKLFMFAISIFVIGSALCTLATSMYSLAVYRAIQGLGAGGLFTLVLAIIGDVVSPRERAKYSGYFMAVFGTSSVLGPVIGGFLAGQDTLLGMSGWRWVFLVNVPIGAIALFVVFRTLHVHHDAPDHRIRIDWWGALALVVGLVPLLTVAEQGREWGWDSGRSLACFVVGGIGLVAFFLVERVMKESALFPLRLLRLRAVSVTVVASIVIGAAMFGGILVLPLYMQIVHGASPTESGFLMLPMVLGIMSAAMGSGIAISRTGNVRPFPIVGSALVVVGLFALSFTTADTALWLVMVPMFVLGFGLGNCMQPLLLAVQSAVSPREIGVATSSATFFRQIGGTLGVAVFLSVLFSTVGGNIETELDAAASSPEFQAAAEANGGFDPSVVASVQDDSSVLSTLPDALAHPIRAGFATSMDQVFLVASGVAVIAFLVLLLMPRVELRATSAAAERGARTAPAGE</sequence>
<dbReference type="NCBIfam" id="TIGR00711">
    <property type="entry name" value="efflux_EmrB"/>
    <property type="match status" value="1"/>
</dbReference>
<evidence type="ECO:0000313" key="11">
    <source>
        <dbReference type="Proteomes" id="UP001139485"/>
    </source>
</evidence>
<keyword evidence="4" id="KW-1003">Cell membrane</keyword>
<feature type="transmembrane region" description="Helical" evidence="8">
    <location>
        <begin position="57"/>
        <end position="76"/>
    </location>
</feature>
<name>A0A9X2IDH8_9ACTN</name>
<evidence type="ECO:0000256" key="1">
    <source>
        <dbReference type="ARBA" id="ARBA00004651"/>
    </source>
</evidence>
<feature type="transmembrane region" description="Helical" evidence="8">
    <location>
        <begin position="374"/>
        <end position="397"/>
    </location>
</feature>
<dbReference type="Gene3D" id="1.20.1250.20">
    <property type="entry name" value="MFS general substrate transporter like domains"/>
    <property type="match status" value="1"/>
</dbReference>
<evidence type="ECO:0000256" key="5">
    <source>
        <dbReference type="ARBA" id="ARBA00022692"/>
    </source>
</evidence>
<feature type="transmembrane region" description="Helical" evidence="8">
    <location>
        <begin position="246"/>
        <end position="264"/>
    </location>
</feature>
<dbReference type="PRINTS" id="PR01036">
    <property type="entry name" value="TCRTETB"/>
</dbReference>
<dbReference type="PANTHER" id="PTHR23501:SF197">
    <property type="entry name" value="COMD"/>
    <property type="match status" value="1"/>
</dbReference>
<feature type="transmembrane region" description="Helical" evidence="8">
    <location>
        <begin position="117"/>
        <end position="137"/>
    </location>
</feature>
<dbReference type="InterPro" id="IPR004638">
    <property type="entry name" value="EmrB-like"/>
</dbReference>
<feature type="transmembrane region" description="Helical" evidence="8">
    <location>
        <begin position="321"/>
        <end position="343"/>
    </location>
</feature>
<feature type="transmembrane region" description="Helical" evidence="8">
    <location>
        <begin position="182"/>
        <end position="203"/>
    </location>
</feature>
<dbReference type="SUPFAM" id="SSF103473">
    <property type="entry name" value="MFS general substrate transporter"/>
    <property type="match status" value="1"/>
</dbReference>
<evidence type="ECO:0000256" key="8">
    <source>
        <dbReference type="SAM" id="Phobius"/>
    </source>
</evidence>
<comment type="subcellular location">
    <subcellularLocation>
        <location evidence="1">Cell membrane</location>
        <topology evidence="1">Multi-pass membrane protein</topology>
    </subcellularLocation>
</comment>
<dbReference type="GO" id="GO:0005886">
    <property type="term" value="C:plasma membrane"/>
    <property type="evidence" value="ECO:0007669"/>
    <property type="project" value="UniProtKB-SubCell"/>
</dbReference>
<proteinExistence type="inferred from homology"/>
<dbReference type="GO" id="GO:0022857">
    <property type="term" value="F:transmembrane transporter activity"/>
    <property type="evidence" value="ECO:0007669"/>
    <property type="project" value="InterPro"/>
</dbReference>
<evidence type="ECO:0000313" key="10">
    <source>
        <dbReference type="EMBL" id="MCM0619776.1"/>
    </source>
</evidence>
<dbReference type="InterPro" id="IPR036259">
    <property type="entry name" value="MFS_trans_sf"/>
</dbReference>
<dbReference type="EMBL" id="JAMOIL010000005">
    <property type="protein sequence ID" value="MCM0619776.1"/>
    <property type="molecule type" value="Genomic_DNA"/>
</dbReference>
<keyword evidence="5 8" id="KW-0812">Transmembrane</keyword>
<dbReference type="Gene3D" id="1.20.1720.10">
    <property type="entry name" value="Multidrug resistance protein D"/>
    <property type="match status" value="1"/>
</dbReference>
<feature type="transmembrane region" description="Helical" evidence="8">
    <location>
        <begin position="20"/>
        <end position="45"/>
    </location>
</feature>
<feature type="transmembrane region" description="Helical" evidence="8">
    <location>
        <begin position="418"/>
        <end position="439"/>
    </location>
</feature>
<evidence type="ECO:0000256" key="4">
    <source>
        <dbReference type="ARBA" id="ARBA00022475"/>
    </source>
</evidence>
<feature type="transmembrane region" description="Helical" evidence="8">
    <location>
        <begin position="215"/>
        <end position="234"/>
    </location>
</feature>
<dbReference type="FunFam" id="1.20.1720.10:FF:000004">
    <property type="entry name" value="EmrB/QacA family drug resistance transporter"/>
    <property type="match status" value="1"/>
</dbReference>
<dbReference type="CDD" id="cd17502">
    <property type="entry name" value="MFS_Azr1_MDR_like"/>
    <property type="match status" value="1"/>
</dbReference>
<evidence type="ECO:0000256" key="7">
    <source>
        <dbReference type="ARBA" id="ARBA00023136"/>
    </source>
</evidence>
<dbReference type="InterPro" id="IPR011701">
    <property type="entry name" value="MFS"/>
</dbReference>
<feature type="transmembrane region" description="Helical" evidence="8">
    <location>
        <begin position="503"/>
        <end position="521"/>
    </location>
</feature>
<evidence type="ECO:0000256" key="2">
    <source>
        <dbReference type="ARBA" id="ARBA00007520"/>
    </source>
</evidence>
<dbReference type="Proteomes" id="UP001139485">
    <property type="component" value="Unassembled WGS sequence"/>
</dbReference>
<dbReference type="PANTHER" id="PTHR23501">
    <property type="entry name" value="MAJOR FACILITATOR SUPERFAMILY"/>
    <property type="match status" value="1"/>
</dbReference>
<evidence type="ECO:0000256" key="3">
    <source>
        <dbReference type="ARBA" id="ARBA00022448"/>
    </source>
</evidence>
<protein>
    <submittedName>
        <fullName evidence="10">MFS transporter</fullName>
    </submittedName>
</protein>
<keyword evidence="3" id="KW-0813">Transport</keyword>
<feature type="transmembrane region" description="Helical" evidence="8">
    <location>
        <begin position="88"/>
        <end position="111"/>
    </location>
</feature>
<accession>A0A9X2IDH8</accession>
<dbReference type="AlphaFoldDB" id="A0A9X2IDH8"/>
<feature type="transmembrane region" description="Helical" evidence="8">
    <location>
        <begin position="284"/>
        <end position="309"/>
    </location>
</feature>
<feature type="transmembrane region" description="Helical" evidence="8">
    <location>
        <begin position="350"/>
        <end position="368"/>
    </location>
</feature>
<comment type="similarity">
    <text evidence="2">Belongs to the major facilitator superfamily. TCR/Tet family.</text>
</comment>
<keyword evidence="7 8" id="KW-0472">Membrane</keyword>
<feature type="transmembrane region" description="Helical" evidence="8">
    <location>
        <begin position="149"/>
        <end position="170"/>
    </location>
</feature>
<feature type="domain" description="Major facilitator superfamily (MFS) profile" evidence="9">
    <location>
        <begin position="23"/>
        <end position="526"/>
    </location>
</feature>